<dbReference type="InterPro" id="IPR035097">
    <property type="entry name" value="M29_N-terminal"/>
</dbReference>
<dbReference type="GO" id="GO:0008237">
    <property type="term" value="F:metallopeptidase activity"/>
    <property type="evidence" value="ECO:0007669"/>
    <property type="project" value="UniProtKB-KW"/>
</dbReference>
<comment type="caution">
    <text evidence="10">The sequence shown here is derived from an EMBL/GenBank/DDBJ whole genome shotgun (WGS) entry which is preliminary data.</text>
</comment>
<dbReference type="EMBL" id="JXSU01000007">
    <property type="protein sequence ID" value="KIS24591.1"/>
    <property type="molecule type" value="Genomic_DNA"/>
</dbReference>
<protein>
    <submittedName>
        <fullName evidence="10">Peptidase M29</fullName>
    </submittedName>
</protein>
<keyword evidence="6" id="KW-0645">Protease</keyword>
<comment type="similarity">
    <text evidence="4">Belongs to the peptidase M29 family.</text>
</comment>
<gene>
    <name evidence="10" type="ORF">N495_13760</name>
</gene>
<comment type="cofactor">
    <cofactor evidence="3">
        <name>Zn(2+)</name>
        <dbReference type="ChEBI" id="CHEBI:29105"/>
    </cofactor>
</comment>
<sequence length="410" mass="46558">MNDFKKLLEKYADIAIKIGINIEPNQTLVINSPIECAEFVRIIANKAYDAGAKNVHVKWNDEELSLIKYMKAPFETFEEFPTWEVEELESLAKENAAFLSISASNPELLKNVDPQKIATANKTRGKALKKYYEYIMNSFVSWCVLSVPTKAWAKKVFPDLKEDMAVEKLWENIFNIVRIDKEDPVKAWEEHLNNLADKVNFLNDQKLTKLHYKSKDTDLTIELPKGHIWCGGGEYNKNKRYFVANMPTEEVFTLPLKTGVNGIVKSTKPLNYSGNLINNFILKFKNGKIIDFSAEEGYETLKKLIETDEGSCYLGEVALVPFHSPISDSNIIFYNTLFDENASCHLALGEAYPTCIENGDNMTKEELEKAGANNSLTHVDFMIGSSDLDIIGENKKGEEIEIFKKGDWAF</sequence>
<dbReference type="PANTHER" id="PTHR34448">
    <property type="entry name" value="AMINOPEPTIDASE"/>
    <property type="match status" value="1"/>
</dbReference>
<dbReference type="HOGENOM" id="CLU_054346_1_0_9"/>
<reference evidence="10 11" key="1">
    <citation type="submission" date="2014-06" db="EMBL/GenBank/DDBJ databases">
        <title>Genome characterization of distinct group I Clostridium botulinum lineages.</title>
        <authorList>
            <person name="Giordani F."/>
            <person name="Anselmo A."/>
            <person name="Fillo S."/>
            <person name="Palozzi A.M."/>
            <person name="Fortunato A."/>
            <person name="Gentile B."/>
            <person name="Ciammaruconi A."/>
            <person name="Anniballi F."/>
            <person name="De Medici D."/>
            <person name="Lista F."/>
        </authorList>
    </citation>
    <scope>NUCLEOTIDE SEQUENCE [LARGE SCALE GENOMIC DNA]</scope>
    <source>
        <strain evidence="10 11">B2 450</strain>
    </source>
</reference>
<keyword evidence="5" id="KW-0031">Aminopeptidase</keyword>
<dbReference type="Pfam" id="PF02073">
    <property type="entry name" value="Peptidase_M29"/>
    <property type="match status" value="1"/>
</dbReference>
<evidence type="ECO:0000256" key="8">
    <source>
        <dbReference type="ARBA" id="ARBA00022801"/>
    </source>
</evidence>
<dbReference type="OrthoDB" id="9803993at2"/>
<evidence type="ECO:0000256" key="5">
    <source>
        <dbReference type="ARBA" id="ARBA00022438"/>
    </source>
</evidence>
<name>A0A0D1C0R3_CLOBO</name>
<evidence type="ECO:0000256" key="6">
    <source>
        <dbReference type="ARBA" id="ARBA00022670"/>
    </source>
</evidence>
<dbReference type="AlphaFoldDB" id="A0A0D1C0R3"/>
<dbReference type="SUPFAM" id="SSF144052">
    <property type="entry name" value="Thermophilic metalloprotease-like"/>
    <property type="match status" value="1"/>
</dbReference>
<evidence type="ECO:0000256" key="1">
    <source>
        <dbReference type="ARBA" id="ARBA00001941"/>
    </source>
</evidence>
<dbReference type="GO" id="GO:0004177">
    <property type="term" value="F:aminopeptidase activity"/>
    <property type="evidence" value="ECO:0007669"/>
    <property type="project" value="UniProtKB-KW"/>
</dbReference>
<keyword evidence="7" id="KW-0479">Metal-binding</keyword>
<dbReference type="PRINTS" id="PR00919">
    <property type="entry name" value="THERMOPTASE"/>
</dbReference>
<accession>A0A0D1C0R3</accession>
<organism evidence="10 11">
    <name type="scientific">Clostridium botulinum B2 450</name>
    <dbReference type="NCBI Taxonomy" id="1379739"/>
    <lineage>
        <taxon>Bacteria</taxon>
        <taxon>Bacillati</taxon>
        <taxon>Bacillota</taxon>
        <taxon>Clostridia</taxon>
        <taxon>Eubacteriales</taxon>
        <taxon>Clostridiaceae</taxon>
        <taxon>Clostridium</taxon>
    </lineage>
</organism>
<dbReference type="PANTHER" id="PTHR34448:SF3">
    <property type="entry name" value="AMINOPEPTIDASE AMPS"/>
    <property type="match status" value="1"/>
</dbReference>
<comment type="cofactor">
    <cofactor evidence="2">
        <name>Mg(2+)</name>
        <dbReference type="ChEBI" id="CHEBI:18420"/>
    </cofactor>
</comment>
<evidence type="ECO:0000256" key="9">
    <source>
        <dbReference type="ARBA" id="ARBA00023049"/>
    </source>
</evidence>
<evidence type="ECO:0000256" key="4">
    <source>
        <dbReference type="ARBA" id="ARBA00008236"/>
    </source>
</evidence>
<proteinExistence type="inferred from homology"/>
<dbReference type="InterPro" id="IPR052170">
    <property type="entry name" value="M29_Exopeptidase"/>
</dbReference>
<dbReference type="Gene3D" id="3.40.1830.10">
    <property type="entry name" value="Thermophilic metalloprotease (M29)"/>
    <property type="match status" value="1"/>
</dbReference>
<keyword evidence="8" id="KW-0378">Hydrolase</keyword>
<evidence type="ECO:0000256" key="7">
    <source>
        <dbReference type="ARBA" id="ARBA00022723"/>
    </source>
</evidence>
<dbReference type="PATRIC" id="fig|1379739.3.peg.3146"/>
<dbReference type="Proteomes" id="UP000032250">
    <property type="component" value="Unassembled WGS sequence"/>
</dbReference>
<dbReference type="GO" id="GO:0006508">
    <property type="term" value="P:proteolysis"/>
    <property type="evidence" value="ECO:0007669"/>
    <property type="project" value="UniProtKB-KW"/>
</dbReference>
<evidence type="ECO:0000256" key="3">
    <source>
        <dbReference type="ARBA" id="ARBA00001947"/>
    </source>
</evidence>
<dbReference type="RefSeq" id="WP_003484252.1">
    <property type="nucleotide sequence ID" value="NZ_JXSU01000007.1"/>
</dbReference>
<comment type="cofactor">
    <cofactor evidence="1">
        <name>Co(2+)</name>
        <dbReference type="ChEBI" id="CHEBI:48828"/>
    </cofactor>
</comment>
<evidence type="ECO:0000313" key="11">
    <source>
        <dbReference type="Proteomes" id="UP000032250"/>
    </source>
</evidence>
<evidence type="ECO:0000256" key="2">
    <source>
        <dbReference type="ARBA" id="ARBA00001946"/>
    </source>
</evidence>
<keyword evidence="9" id="KW-0482">Metalloprotease</keyword>
<evidence type="ECO:0000313" key="10">
    <source>
        <dbReference type="EMBL" id="KIS24591.1"/>
    </source>
</evidence>
<dbReference type="GO" id="GO:0046872">
    <property type="term" value="F:metal ion binding"/>
    <property type="evidence" value="ECO:0007669"/>
    <property type="project" value="UniProtKB-KW"/>
</dbReference>
<dbReference type="InterPro" id="IPR000787">
    <property type="entry name" value="Peptidase_M29"/>
</dbReference>